<reference evidence="1 2" key="1">
    <citation type="journal article" date="2020" name="Sci. Rep.">
        <title>A novel cyanobacterial geosmin producer, revising GeoA distribution and dispersion patterns in Bacteria.</title>
        <authorList>
            <person name="Churro C."/>
            <person name="Semedo-Aguiar A.P."/>
            <person name="Silva A.D."/>
            <person name="Pereira-Leal J.B."/>
            <person name="Leite R.B."/>
        </authorList>
    </citation>
    <scope>NUCLEOTIDE SEQUENCE [LARGE SCALE GENOMIC DNA]</scope>
    <source>
        <strain evidence="1 2">IPMA8</strain>
    </source>
</reference>
<protein>
    <submittedName>
        <fullName evidence="1">Uncharacterized protein</fullName>
    </submittedName>
</protein>
<sequence>MLLLANDYLRKPSVESENSNSRGLSLSNISYYLCHPNARLKKKQDYWIL</sequence>
<comment type="caution">
    <text evidence="1">The sequence shown here is derived from an EMBL/GenBank/DDBJ whole genome shotgun (WGS) entry which is preliminary data.</text>
</comment>
<evidence type="ECO:0000313" key="1">
    <source>
        <dbReference type="EMBL" id="NQE37081.1"/>
    </source>
</evidence>
<evidence type="ECO:0000313" key="2">
    <source>
        <dbReference type="Proteomes" id="UP000702425"/>
    </source>
</evidence>
<organism evidence="1 2">
    <name type="scientific">Microcoleus asticus IPMA8</name>
    <dbReference type="NCBI Taxonomy" id="2563858"/>
    <lineage>
        <taxon>Bacteria</taxon>
        <taxon>Bacillati</taxon>
        <taxon>Cyanobacteriota</taxon>
        <taxon>Cyanophyceae</taxon>
        <taxon>Oscillatoriophycideae</taxon>
        <taxon>Oscillatoriales</taxon>
        <taxon>Microcoleaceae</taxon>
        <taxon>Microcoleus</taxon>
        <taxon>Microcoleus asticus</taxon>
    </lineage>
</organism>
<proteinExistence type="predicted"/>
<keyword evidence="2" id="KW-1185">Reference proteome</keyword>
<dbReference type="Proteomes" id="UP000702425">
    <property type="component" value="Unassembled WGS sequence"/>
</dbReference>
<gene>
    <name evidence="1" type="ORF">E5S67_04849</name>
</gene>
<accession>A0ABX2D3K0</accession>
<name>A0ABX2D3K0_9CYAN</name>
<dbReference type="EMBL" id="SRRZ01000112">
    <property type="protein sequence ID" value="NQE37081.1"/>
    <property type="molecule type" value="Genomic_DNA"/>
</dbReference>